<organism evidence="1 2">
    <name type="scientific">Anaerobutyricum hallii</name>
    <dbReference type="NCBI Taxonomy" id="39488"/>
    <lineage>
        <taxon>Bacteria</taxon>
        <taxon>Bacillati</taxon>
        <taxon>Bacillota</taxon>
        <taxon>Clostridia</taxon>
        <taxon>Lachnospirales</taxon>
        <taxon>Lachnospiraceae</taxon>
        <taxon>Anaerobutyricum</taxon>
    </lineage>
</organism>
<reference evidence="1 2" key="1">
    <citation type="submission" date="2015-09" db="EMBL/GenBank/DDBJ databases">
        <authorList>
            <consortium name="Pathogen Informatics"/>
        </authorList>
    </citation>
    <scope>NUCLEOTIDE SEQUENCE [LARGE SCALE GENOMIC DNA]</scope>
    <source>
        <strain evidence="1 2">2789STDY5834966</strain>
    </source>
</reference>
<gene>
    <name evidence="1" type="ORF">ERS852578_00748</name>
</gene>
<accession>A0A173S9E8</accession>
<dbReference type="EMBL" id="CYYC01000006">
    <property type="protein sequence ID" value="CUM86626.1"/>
    <property type="molecule type" value="Genomic_DNA"/>
</dbReference>
<dbReference type="Proteomes" id="UP000095390">
    <property type="component" value="Unassembled WGS sequence"/>
</dbReference>
<dbReference type="AlphaFoldDB" id="A0A173S9E8"/>
<protein>
    <submittedName>
        <fullName evidence="1">Uncharacterized protein</fullName>
    </submittedName>
</protein>
<evidence type="ECO:0000313" key="1">
    <source>
        <dbReference type="EMBL" id="CUM86626.1"/>
    </source>
</evidence>
<sequence>MSKKKSRVIKVNVIYGDKNLKDCMEQVIQKHERSFDFLTLIS</sequence>
<name>A0A173S9E8_9FIRM</name>
<dbReference type="RefSeq" id="WP_022170384.1">
    <property type="nucleotide sequence ID" value="NZ_CATVSP010000040.1"/>
</dbReference>
<evidence type="ECO:0000313" key="2">
    <source>
        <dbReference type="Proteomes" id="UP000095390"/>
    </source>
</evidence>
<proteinExistence type="predicted"/>